<evidence type="ECO:0000256" key="3">
    <source>
        <dbReference type="ARBA" id="ARBA00022692"/>
    </source>
</evidence>
<dbReference type="EMBL" id="MHTV01000012">
    <property type="protein sequence ID" value="OHA67372.1"/>
    <property type="molecule type" value="Genomic_DNA"/>
</dbReference>
<dbReference type="PANTHER" id="PTHR30250">
    <property type="entry name" value="PST FAMILY PREDICTED COLANIC ACID TRANSPORTER"/>
    <property type="match status" value="1"/>
</dbReference>
<evidence type="ECO:0000256" key="2">
    <source>
        <dbReference type="ARBA" id="ARBA00022475"/>
    </source>
</evidence>
<keyword evidence="5 6" id="KW-0472">Membrane</keyword>
<evidence type="ECO:0000256" key="5">
    <source>
        <dbReference type="ARBA" id="ARBA00023136"/>
    </source>
</evidence>
<dbReference type="Pfam" id="PF01943">
    <property type="entry name" value="Polysacc_synt"/>
    <property type="match status" value="1"/>
</dbReference>
<comment type="subcellular location">
    <subcellularLocation>
        <location evidence="1">Cell membrane</location>
        <topology evidence="1">Multi-pass membrane protein</topology>
    </subcellularLocation>
</comment>
<feature type="transmembrane region" description="Helical" evidence="6">
    <location>
        <begin position="385"/>
        <end position="407"/>
    </location>
</feature>
<feature type="transmembrane region" description="Helical" evidence="6">
    <location>
        <begin position="443"/>
        <end position="463"/>
    </location>
</feature>
<keyword evidence="3 6" id="KW-0812">Transmembrane</keyword>
<organism evidence="7 8">
    <name type="scientific">Candidatus Wildermuthbacteria bacterium RIFCSPHIGHO2_02_FULL_45_25</name>
    <dbReference type="NCBI Taxonomy" id="1802450"/>
    <lineage>
        <taxon>Bacteria</taxon>
        <taxon>Candidatus Wildermuthiibacteriota</taxon>
    </lineage>
</organism>
<evidence type="ECO:0000256" key="6">
    <source>
        <dbReference type="SAM" id="Phobius"/>
    </source>
</evidence>
<protein>
    <submittedName>
        <fullName evidence="7">Uncharacterized protein</fullName>
    </submittedName>
</protein>
<name>A0A1G2R546_9BACT</name>
<feature type="transmembrane region" description="Helical" evidence="6">
    <location>
        <begin position="419"/>
        <end position="437"/>
    </location>
</feature>
<gene>
    <name evidence="7" type="ORF">A3C04_01815</name>
</gene>
<feature type="transmembrane region" description="Helical" evidence="6">
    <location>
        <begin position="12"/>
        <end position="31"/>
    </location>
</feature>
<dbReference type="PANTHER" id="PTHR30250:SF11">
    <property type="entry name" value="O-ANTIGEN TRANSPORTER-RELATED"/>
    <property type="match status" value="1"/>
</dbReference>
<dbReference type="InterPro" id="IPR050833">
    <property type="entry name" value="Poly_Biosynth_Transport"/>
</dbReference>
<dbReference type="Proteomes" id="UP000178092">
    <property type="component" value="Unassembled WGS sequence"/>
</dbReference>
<dbReference type="GO" id="GO:0005886">
    <property type="term" value="C:plasma membrane"/>
    <property type="evidence" value="ECO:0007669"/>
    <property type="project" value="UniProtKB-SubCell"/>
</dbReference>
<accession>A0A1G2R546</accession>
<evidence type="ECO:0000313" key="8">
    <source>
        <dbReference type="Proteomes" id="UP000178092"/>
    </source>
</evidence>
<evidence type="ECO:0000256" key="1">
    <source>
        <dbReference type="ARBA" id="ARBA00004651"/>
    </source>
</evidence>
<keyword evidence="2" id="KW-1003">Cell membrane</keyword>
<feature type="transmembrane region" description="Helical" evidence="6">
    <location>
        <begin position="83"/>
        <end position="105"/>
    </location>
</feature>
<feature type="transmembrane region" description="Helical" evidence="6">
    <location>
        <begin position="360"/>
        <end position="379"/>
    </location>
</feature>
<comment type="caution">
    <text evidence="7">The sequence shown here is derived from an EMBL/GenBank/DDBJ whole genome shotgun (WGS) entry which is preliminary data.</text>
</comment>
<keyword evidence="4 6" id="KW-1133">Transmembrane helix</keyword>
<evidence type="ECO:0000256" key="4">
    <source>
        <dbReference type="ARBA" id="ARBA00022989"/>
    </source>
</evidence>
<feature type="transmembrane region" description="Helical" evidence="6">
    <location>
        <begin position="235"/>
        <end position="255"/>
    </location>
</feature>
<feature type="transmembrane region" description="Helical" evidence="6">
    <location>
        <begin position="177"/>
        <end position="196"/>
    </location>
</feature>
<feature type="transmembrane region" description="Helical" evidence="6">
    <location>
        <begin position="117"/>
        <end position="139"/>
    </location>
</feature>
<sequence length="490" mass="54854">MQNYAKFIKDTGVSGFVQIIVRLKGIILLPILTKTLGAEAYGVWSQILITVSFVSPFILWGLPEAFTRFIPGTKELSHIRDQIWSVFIFILIPAIGISIIFSVYHNSIATLLKIPDSLVILLGLLILFKSLNTSLLAVFHAFGEIVRFACFEFAITFGELVLVIGSIFLGLGITGAITSLLLIQIGTFLVASIIVFRKIGFAIPHFSRLREYLHFSIPSVFGSFSYKIVQASDRYIIAGFWGVLFVGYYMPAYALGNTLNILIISLVFVLQPTVTKLFAANKLVESKRYLSYSLKYLLLVSIPSVFGLTILASPLLTIFSTEEIARNASSIVSLVALSLFLYNTSTIFSQVLLLYKKTRILGSIWIGSAVINFMLNMLFIPTFGITGAAITTLISYFFAFALIWYFANRFFPFPIDWKFIFKSTLASLLMAGIVFLLHPKELWSTLFAITVGIVSYTILILLFKGITKKEITFFLSFLKQRNSARLLKEE</sequence>
<feature type="transmembrane region" description="Helical" evidence="6">
    <location>
        <begin position="151"/>
        <end position="171"/>
    </location>
</feature>
<reference evidence="7 8" key="1">
    <citation type="journal article" date="2016" name="Nat. Commun.">
        <title>Thousands of microbial genomes shed light on interconnected biogeochemical processes in an aquifer system.</title>
        <authorList>
            <person name="Anantharaman K."/>
            <person name="Brown C.T."/>
            <person name="Hug L.A."/>
            <person name="Sharon I."/>
            <person name="Castelle C.J."/>
            <person name="Probst A.J."/>
            <person name="Thomas B.C."/>
            <person name="Singh A."/>
            <person name="Wilkins M.J."/>
            <person name="Karaoz U."/>
            <person name="Brodie E.L."/>
            <person name="Williams K.H."/>
            <person name="Hubbard S.S."/>
            <person name="Banfield J.F."/>
        </authorList>
    </citation>
    <scope>NUCLEOTIDE SEQUENCE [LARGE SCALE GENOMIC DNA]</scope>
</reference>
<feature type="transmembrane region" description="Helical" evidence="6">
    <location>
        <begin position="296"/>
        <end position="319"/>
    </location>
</feature>
<evidence type="ECO:0000313" key="7">
    <source>
        <dbReference type="EMBL" id="OHA67372.1"/>
    </source>
</evidence>
<feature type="transmembrane region" description="Helical" evidence="6">
    <location>
        <begin position="261"/>
        <end position="284"/>
    </location>
</feature>
<feature type="transmembrane region" description="Helical" evidence="6">
    <location>
        <begin position="43"/>
        <end position="62"/>
    </location>
</feature>
<dbReference type="AlphaFoldDB" id="A0A1G2R546"/>
<proteinExistence type="predicted"/>
<feature type="transmembrane region" description="Helical" evidence="6">
    <location>
        <begin position="331"/>
        <end position="353"/>
    </location>
</feature>
<dbReference type="InterPro" id="IPR002797">
    <property type="entry name" value="Polysacc_synth"/>
</dbReference>